<dbReference type="RefSeq" id="WP_218475687.1">
    <property type="nucleotide sequence ID" value="NZ_BAABJN010000001.1"/>
</dbReference>
<keyword evidence="2" id="KW-1185">Reference proteome</keyword>
<proteinExistence type="predicted"/>
<reference evidence="1 2" key="1">
    <citation type="submission" date="2021-07" db="EMBL/GenBank/DDBJ databases">
        <title>Whole Genome Sequence of Nocardia Iowensis.</title>
        <authorList>
            <person name="Lamm A."/>
            <person name="Collins-Fairclough A.M."/>
            <person name="Bunk B."/>
            <person name="Sproer C."/>
        </authorList>
    </citation>
    <scope>NUCLEOTIDE SEQUENCE [LARGE SCALE GENOMIC DNA]</scope>
    <source>
        <strain evidence="1 2">NRRL 5646</strain>
    </source>
</reference>
<gene>
    <name evidence="1" type="ORF">KV110_11165</name>
</gene>
<dbReference type="Proteomes" id="UP000694257">
    <property type="component" value="Chromosome"/>
</dbReference>
<evidence type="ECO:0008006" key="3">
    <source>
        <dbReference type="Google" id="ProtNLM"/>
    </source>
</evidence>
<protein>
    <recommendedName>
        <fullName evidence="3">Alpha/beta hydrolase</fullName>
    </recommendedName>
</protein>
<organism evidence="1 2">
    <name type="scientific">Nocardia iowensis</name>
    <dbReference type="NCBI Taxonomy" id="204891"/>
    <lineage>
        <taxon>Bacteria</taxon>
        <taxon>Bacillati</taxon>
        <taxon>Actinomycetota</taxon>
        <taxon>Actinomycetes</taxon>
        <taxon>Mycobacteriales</taxon>
        <taxon>Nocardiaceae</taxon>
        <taxon>Nocardia</taxon>
    </lineage>
</organism>
<accession>A0ABX8RWC9</accession>
<evidence type="ECO:0000313" key="1">
    <source>
        <dbReference type="EMBL" id="QXN93581.1"/>
    </source>
</evidence>
<name>A0ABX8RWC9_NOCIO</name>
<dbReference type="EMBL" id="CP078145">
    <property type="protein sequence ID" value="QXN93581.1"/>
    <property type="molecule type" value="Genomic_DNA"/>
</dbReference>
<sequence length="92" mass="10250">MYIEEFRAAGALTTESAEELAAMAGRYTSRIAVSSNDRSVHALILPWCWEELRLRAGSPVTVTAEQGHRPDLGEDRQAIRAFVDRFQELVGT</sequence>
<evidence type="ECO:0000313" key="2">
    <source>
        <dbReference type="Proteomes" id="UP000694257"/>
    </source>
</evidence>